<feature type="compositionally biased region" description="Polar residues" evidence="1">
    <location>
        <begin position="74"/>
        <end position="83"/>
    </location>
</feature>
<reference evidence="2" key="1">
    <citation type="submission" date="2023-04" db="EMBL/GenBank/DDBJ databases">
        <title>Phytophthora fragariaefolia NBRC 109709.</title>
        <authorList>
            <person name="Ichikawa N."/>
            <person name="Sato H."/>
            <person name="Tonouchi N."/>
        </authorList>
    </citation>
    <scope>NUCLEOTIDE SEQUENCE</scope>
    <source>
        <strain evidence="2">NBRC 109709</strain>
    </source>
</reference>
<dbReference type="Proteomes" id="UP001165121">
    <property type="component" value="Unassembled WGS sequence"/>
</dbReference>
<evidence type="ECO:0000256" key="1">
    <source>
        <dbReference type="SAM" id="MobiDB-lite"/>
    </source>
</evidence>
<feature type="compositionally biased region" description="Low complexity" evidence="1">
    <location>
        <begin position="96"/>
        <end position="154"/>
    </location>
</feature>
<protein>
    <submittedName>
        <fullName evidence="2">Unnamed protein product</fullName>
    </submittedName>
</protein>
<dbReference type="EMBL" id="BSXT01004881">
    <property type="protein sequence ID" value="GMF59165.1"/>
    <property type="molecule type" value="Genomic_DNA"/>
</dbReference>
<dbReference type="AlphaFoldDB" id="A0A9W6YCS8"/>
<gene>
    <name evidence="2" type="ORF">Pfra01_002554100</name>
</gene>
<evidence type="ECO:0000313" key="2">
    <source>
        <dbReference type="EMBL" id="GMF59165.1"/>
    </source>
</evidence>
<keyword evidence="3" id="KW-1185">Reference proteome</keyword>
<evidence type="ECO:0000313" key="3">
    <source>
        <dbReference type="Proteomes" id="UP001165121"/>
    </source>
</evidence>
<organism evidence="2 3">
    <name type="scientific">Phytophthora fragariaefolia</name>
    <dbReference type="NCBI Taxonomy" id="1490495"/>
    <lineage>
        <taxon>Eukaryota</taxon>
        <taxon>Sar</taxon>
        <taxon>Stramenopiles</taxon>
        <taxon>Oomycota</taxon>
        <taxon>Peronosporomycetes</taxon>
        <taxon>Peronosporales</taxon>
        <taxon>Peronosporaceae</taxon>
        <taxon>Phytophthora</taxon>
    </lineage>
</organism>
<feature type="region of interest" description="Disordered" evidence="1">
    <location>
        <begin position="22"/>
        <end position="154"/>
    </location>
</feature>
<name>A0A9W6YCS8_9STRA</name>
<comment type="caution">
    <text evidence="2">The sequence shown here is derived from an EMBL/GenBank/DDBJ whole genome shotgun (WGS) entry which is preliminary data.</text>
</comment>
<sequence length="387" mass="40412">MAQGQSPLARAQARALRALGVDISPPTASPETPISVMAPPTTSIRVVGDSPLRPPPAGVAEASAPSPPTTASTGDASGANSEPSLARPVDALSPVLGAAPRSAADASEAALGADSTDSQSQGSVSSSGASGDGARSAAHAPEASSAALGSSPFSSVRREDIEDIVTTGTDRTVRQVQESTQNHFLALTRLAVDLNRRPPLRTDYELDQRLVAAESLSDVDDALAPTPRSPAPSEYDFTELRDDVASLEARLAVSEASLRLEVDLRLKAERLCNQASHKRNAALEKRRHIQLDHADAARQLVATNIALEQSSQAATVLEQRCRRLDKPLADTHKAIRHGSEQFKAGIASYAAQLRQLRGYLEQSERQSSVSGGASSASASAMPAAFVV</sequence>
<accession>A0A9W6YCS8</accession>
<proteinExistence type="predicted"/>